<sequence>MSDDDDVSKLPSGQAKNLVGQMITFTRSATITVNPAMSSPDGFVYIYQATVTKLTFDASQKKFETKIEVERDWYMEANRVNKSGRASVPHVARRRVSEKERLRDGRDPA</sequence>
<gene>
    <name evidence="2" type="ORF">OOU_Y34scaffold01172g8</name>
</gene>
<reference evidence="2" key="1">
    <citation type="journal article" date="2012" name="PLoS Genet.">
        <title>Comparative analysis of the genomes of two field isolates of the rice blast fungus Magnaporthe oryzae.</title>
        <authorList>
            <person name="Xue M."/>
            <person name="Yang J."/>
            <person name="Li Z."/>
            <person name="Hu S."/>
            <person name="Yao N."/>
            <person name="Dean R.A."/>
            <person name="Zhao W."/>
            <person name="Shen M."/>
            <person name="Zhang H."/>
            <person name="Li C."/>
            <person name="Liu L."/>
            <person name="Cao L."/>
            <person name="Xu X."/>
            <person name="Xing Y."/>
            <person name="Hsiang T."/>
            <person name="Zhang Z."/>
            <person name="Xu J.R."/>
            <person name="Peng Y.L."/>
        </authorList>
    </citation>
    <scope>NUCLEOTIDE SEQUENCE</scope>
    <source>
        <strain evidence="2">Y34</strain>
    </source>
</reference>
<protein>
    <submittedName>
        <fullName evidence="2">Uncharacterized protein</fullName>
    </submittedName>
</protein>
<evidence type="ECO:0000256" key="1">
    <source>
        <dbReference type="SAM" id="MobiDB-lite"/>
    </source>
</evidence>
<dbReference type="EMBL" id="JH793905">
    <property type="protein sequence ID" value="ELQ32392.1"/>
    <property type="molecule type" value="Genomic_DNA"/>
</dbReference>
<dbReference type="AlphaFoldDB" id="A0AA97PF79"/>
<feature type="compositionally biased region" description="Basic and acidic residues" evidence="1">
    <location>
        <begin position="95"/>
        <end position="109"/>
    </location>
</feature>
<name>A0AA97PF79_PYRO3</name>
<feature type="region of interest" description="Disordered" evidence="1">
    <location>
        <begin position="84"/>
        <end position="109"/>
    </location>
</feature>
<dbReference type="Proteomes" id="UP000011086">
    <property type="component" value="Unassembled WGS sequence"/>
</dbReference>
<accession>A0AA97PF79</accession>
<proteinExistence type="predicted"/>
<evidence type="ECO:0000313" key="2">
    <source>
        <dbReference type="EMBL" id="ELQ32392.1"/>
    </source>
</evidence>
<organism evidence="2">
    <name type="scientific">Pyricularia oryzae (strain Y34)</name>
    <name type="common">Rice blast fungus</name>
    <name type="synonym">Magnaporthe oryzae</name>
    <dbReference type="NCBI Taxonomy" id="1143189"/>
    <lineage>
        <taxon>Eukaryota</taxon>
        <taxon>Fungi</taxon>
        <taxon>Dikarya</taxon>
        <taxon>Ascomycota</taxon>
        <taxon>Pezizomycotina</taxon>
        <taxon>Sordariomycetes</taxon>
        <taxon>Sordariomycetidae</taxon>
        <taxon>Magnaporthales</taxon>
        <taxon>Pyriculariaceae</taxon>
        <taxon>Pyricularia</taxon>
    </lineage>
</organism>